<name>A0A413CUK2_9FIRM</name>
<organism evidence="6 7">
    <name type="scientific">Holdemanella biformis</name>
    <dbReference type="NCBI Taxonomy" id="1735"/>
    <lineage>
        <taxon>Bacteria</taxon>
        <taxon>Bacillati</taxon>
        <taxon>Bacillota</taxon>
        <taxon>Erysipelotrichia</taxon>
        <taxon>Erysipelotrichales</taxon>
        <taxon>Erysipelotrichaceae</taxon>
        <taxon>Holdemanella</taxon>
    </lineage>
</organism>
<dbReference type="GO" id="GO:0016740">
    <property type="term" value="F:transferase activity"/>
    <property type="evidence" value="ECO:0007669"/>
    <property type="project" value="UniProtKB-KW"/>
</dbReference>
<dbReference type="SUPFAM" id="SSF63520">
    <property type="entry name" value="PTS-regulatory domain, PRD"/>
    <property type="match status" value="2"/>
</dbReference>
<dbReference type="Gene3D" id="3.40.50.510">
    <property type="entry name" value="Phosphotransferase system, mannose-type IIA component"/>
    <property type="match status" value="1"/>
</dbReference>
<dbReference type="PROSITE" id="PS50045">
    <property type="entry name" value="SIGMA54_INTERACT_4"/>
    <property type="match status" value="1"/>
</dbReference>
<dbReference type="PROSITE" id="PS51096">
    <property type="entry name" value="PTS_EIIA_TYPE_4"/>
    <property type="match status" value="1"/>
</dbReference>
<evidence type="ECO:0000313" key="7">
    <source>
        <dbReference type="Proteomes" id="UP000284651"/>
    </source>
</evidence>
<dbReference type="CDD" id="cd00009">
    <property type="entry name" value="AAA"/>
    <property type="match status" value="1"/>
</dbReference>
<protein>
    <submittedName>
        <fullName evidence="6">PRD domain-containing protein</fullName>
    </submittedName>
</protein>
<dbReference type="InterPro" id="IPR011608">
    <property type="entry name" value="PRD"/>
</dbReference>
<keyword evidence="1" id="KW-0808">Transferase</keyword>
<feature type="domain" description="PRD" evidence="5">
    <location>
        <begin position="427"/>
        <end position="532"/>
    </location>
</feature>
<reference evidence="6 7" key="1">
    <citation type="submission" date="2018-08" db="EMBL/GenBank/DDBJ databases">
        <title>A genome reference for cultivated species of the human gut microbiota.</title>
        <authorList>
            <person name="Zou Y."/>
            <person name="Xue W."/>
            <person name="Luo G."/>
        </authorList>
    </citation>
    <scope>NUCLEOTIDE SEQUENCE [LARGE SCALE GENOMIC DNA]</scope>
    <source>
        <strain evidence="6 7">AF10-31</strain>
    </source>
</reference>
<feature type="domain" description="PRD" evidence="5">
    <location>
        <begin position="773"/>
        <end position="874"/>
    </location>
</feature>
<gene>
    <name evidence="6" type="ORF">DWV56_06665</name>
</gene>
<dbReference type="InterPro" id="IPR002078">
    <property type="entry name" value="Sigma_54_int"/>
</dbReference>
<dbReference type="InterPro" id="IPR050661">
    <property type="entry name" value="BglG_antiterminators"/>
</dbReference>
<accession>A0A413CUK2</accession>
<evidence type="ECO:0000313" key="6">
    <source>
        <dbReference type="EMBL" id="RGW75006.1"/>
    </source>
</evidence>
<dbReference type="InterPro" id="IPR036634">
    <property type="entry name" value="PRD_sf"/>
</dbReference>
<dbReference type="SUPFAM" id="SSF53062">
    <property type="entry name" value="PTS system fructose IIA component-like"/>
    <property type="match status" value="1"/>
</dbReference>
<dbReference type="PROSITE" id="PS51372">
    <property type="entry name" value="PRD_2"/>
    <property type="match status" value="2"/>
</dbReference>
<dbReference type="InterPro" id="IPR004701">
    <property type="entry name" value="PTS_EIIA_man-typ"/>
</dbReference>
<evidence type="ECO:0000256" key="2">
    <source>
        <dbReference type="ARBA" id="ARBA00022737"/>
    </source>
</evidence>
<dbReference type="Proteomes" id="UP000284651">
    <property type="component" value="Unassembled WGS sequence"/>
</dbReference>
<evidence type="ECO:0000259" key="4">
    <source>
        <dbReference type="PROSITE" id="PS51096"/>
    </source>
</evidence>
<dbReference type="GO" id="GO:0016020">
    <property type="term" value="C:membrane"/>
    <property type="evidence" value="ECO:0007669"/>
    <property type="project" value="InterPro"/>
</dbReference>
<feature type="domain" description="PTS EIIA type-4" evidence="4">
    <location>
        <begin position="532"/>
        <end position="665"/>
    </location>
</feature>
<dbReference type="Pfam" id="PF00874">
    <property type="entry name" value="PRD"/>
    <property type="match status" value="2"/>
</dbReference>
<evidence type="ECO:0000259" key="5">
    <source>
        <dbReference type="PROSITE" id="PS51372"/>
    </source>
</evidence>
<dbReference type="GO" id="GO:0009401">
    <property type="term" value="P:phosphoenolpyruvate-dependent sugar phosphotransferase system"/>
    <property type="evidence" value="ECO:0007669"/>
    <property type="project" value="InterPro"/>
</dbReference>
<dbReference type="GO" id="GO:0006355">
    <property type="term" value="P:regulation of DNA-templated transcription"/>
    <property type="evidence" value="ECO:0007669"/>
    <property type="project" value="InterPro"/>
</dbReference>
<keyword evidence="2" id="KW-0677">Repeat</keyword>
<proteinExistence type="predicted"/>
<dbReference type="Gene3D" id="3.40.50.300">
    <property type="entry name" value="P-loop containing nucleotide triphosphate hydrolases"/>
    <property type="match status" value="1"/>
</dbReference>
<dbReference type="InterPro" id="IPR036662">
    <property type="entry name" value="PTS_EIIA_man-typ_sf"/>
</dbReference>
<dbReference type="Pfam" id="PF03610">
    <property type="entry name" value="EIIA-man"/>
    <property type="match status" value="1"/>
</dbReference>
<dbReference type="AlphaFoldDB" id="A0A413CUK2"/>
<dbReference type="EMBL" id="QSAT01000018">
    <property type="protein sequence ID" value="RGW75006.1"/>
    <property type="molecule type" value="Genomic_DNA"/>
</dbReference>
<feature type="domain" description="Sigma-54 factor interaction" evidence="3">
    <location>
        <begin position="83"/>
        <end position="305"/>
    </location>
</feature>
<dbReference type="PANTHER" id="PTHR30185:SF15">
    <property type="entry name" value="CRYPTIC BETA-GLUCOSIDE BGL OPERON ANTITERMINATOR"/>
    <property type="match status" value="1"/>
</dbReference>
<dbReference type="InterPro" id="IPR027417">
    <property type="entry name" value="P-loop_NTPase"/>
</dbReference>
<evidence type="ECO:0000256" key="1">
    <source>
        <dbReference type="ARBA" id="ARBA00022679"/>
    </source>
</evidence>
<evidence type="ECO:0000259" key="3">
    <source>
        <dbReference type="PROSITE" id="PS50045"/>
    </source>
</evidence>
<dbReference type="SUPFAM" id="SSF52540">
    <property type="entry name" value="P-loop containing nucleoside triphosphate hydrolases"/>
    <property type="match status" value="1"/>
</dbReference>
<dbReference type="GO" id="GO:0005524">
    <property type="term" value="F:ATP binding"/>
    <property type="evidence" value="ECO:0007669"/>
    <property type="project" value="InterPro"/>
</dbReference>
<sequence length="874" mass="99749">MKTTKESVFEFVQKQLMTNSDYKDGISTKIIAEYFQLQRSNVSTLLNELVKDARLEKTNTRPVLYYLPQKEVGNELNTVGKAMIGTDGSLAKALQVAKAAILYPNNSLNVLVTAKPGSGTTHFVYTLYLYGKEAGVFSECAPFYKINCRHYKNNIEELDEKLFSPKNIEDSLFAKSRGGMLFIDNAELLNSTEKSRLSEFLESGLLFNEDRTDFIDANSTFLVLSCGPNGYNEFSQRMSMVIQLPDLASRPLSEKLALINYFFTIEANNAKKNIEVKREILVALLLTDFPLNVKGLEMEIKRASATACVRVMDDPNSNIEVTISDLNNEVQKSLIRSRTQSTEIFDLLGSQMLFIYDCNEQYQSITYDDSHDLYAEIRSQYTELSKRGINTETIHNIINSHVNTLFKRYNYYRSFNDEYDTEQLSKIVDPKIIHMVTKIMGTCKNELQREIQPQVFYGLCLHMNSLLTLQLNQSRVDDDQIVHIVQEYPKEYGISIQLGQMFKDTFNIELPIEEIVIIAMFLIKDEEDTEGHPVLLYIFHGKGVATSLCDVTNTLTHTNNVYAYDLCLEKDSTTALQEIKTLVQRIDNGQGIIVIYDMGSIKTMLDTISEETDIKIRYIYFPITLLGLDVARKCSQEIDLEYVYHTTMREMKTMLQMNDSRKEIIITLCHTGEGGAFQLKQYIDQYSNLGFKTIPLAISKRDELISQVMALKKIYRIHCFVGTYDPKLMGIPFVSMTKVFENKPEAIDKILMFEPIQSKQLDYSAVYSFLEEQFKCISVSKLKSILPSIIDELEIIYSLSADQKVGLFVHIACLLENCKQGVCKQACKDADAILEDYPEDFKVVSKVLKPLEKAFKVIIDDNQVAAIIMILNKL</sequence>
<dbReference type="Gene3D" id="1.10.1790.10">
    <property type="entry name" value="PRD domain"/>
    <property type="match status" value="2"/>
</dbReference>
<dbReference type="PANTHER" id="PTHR30185">
    <property type="entry name" value="CRYPTIC BETA-GLUCOSIDE BGL OPERON ANTITERMINATOR"/>
    <property type="match status" value="1"/>
</dbReference>
<comment type="caution">
    <text evidence="6">The sequence shown here is derived from an EMBL/GenBank/DDBJ whole genome shotgun (WGS) entry which is preliminary data.</text>
</comment>
<dbReference type="RefSeq" id="WP_118357287.1">
    <property type="nucleotide sequence ID" value="NZ_QSAT01000018.1"/>
</dbReference>